<dbReference type="AlphaFoldDB" id="A0A7Y3TVD7"/>
<dbReference type="InterPro" id="IPR006664">
    <property type="entry name" value="OMP_bac"/>
</dbReference>
<evidence type="ECO:0000256" key="2">
    <source>
        <dbReference type="ARBA" id="ARBA00023136"/>
    </source>
</evidence>
<sequence>MRIPIYRVAMLGLLTFFAAQASTAQPKTYPDGHGGSVTFPQGDVSFADEVVHYDTGTEQPIEAARDREQALGIPDYGKEDTRGYLSLGCSGELVLKLTDNRLIDIPGPDLYVFEVGPAIEPTALAISNNNEDWVRIGGIGGGKAEIDIAPYIDGDESFRYVKLLDLREQCGGETPGADIDAVGAIGSLQHIALDSAVLFNTGKYQLKPQASEAINEAMANIDSAQLQSVVVAGHTDAVGSAESNQVLSENRARSVAGYLIENAGIPEDRIRIEAHGESDPVASNETAEGREKIAGLSFASVPHPTSRKQIPRASRSWESGARTIIARRRCAETMAVSAAIIPRRVAGKFRGNSPVALFSKGFG</sequence>
<comment type="caution">
    <text evidence="7">The sequence shown here is derived from an EMBL/GenBank/DDBJ whole genome shotgun (WGS) entry which is preliminary data.</text>
</comment>
<reference evidence="7 8" key="1">
    <citation type="submission" date="2020-05" db="EMBL/GenBank/DDBJ databases">
        <authorList>
            <person name="Ruan W."/>
            <person name="Jeon C.O."/>
            <person name="Chun B.H."/>
        </authorList>
    </citation>
    <scope>NUCLEOTIDE SEQUENCE [LARGE SCALE GENOMIC DNA]</scope>
    <source>
        <strain evidence="7 8">TBZ9</strain>
    </source>
</reference>
<keyword evidence="2 4" id="KW-0472">Membrane</keyword>
<dbReference type="PANTHER" id="PTHR30329">
    <property type="entry name" value="STATOR ELEMENT OF FLAGELLAR MOTOR COMPLEX"/>
    <property type="match status" value="1"/>
</dbReference>
<organism evidence="7 8">
    <name type="scientific">Vreelandella azerica</name>
    <dbReference type="NCBI Taxonomy" id="2732867"/>
    <lineage>
        <taxon>Bacteria</taxon>
        <taxon>Pseudomonadati</taxon>
        <taxon>Pseudomonadota</taxon>
        <taxon>Gammaproteobacteria</taxon>
        <taxon>Oceanospirillales</taxon>
        <taxon>Halomonadaceae</taxon>
        <taxon>Vreelandella</taxon>
    </lineage>
</organism>
<proteinExistence type="predicted"/>
<dbReference type="SUPFAM" id="SSF103088">
    <property type="entry name" value="OmpA-like"/>
    <property type="match status" value="1"/>
</dbReference>
<dbReference type="InterPro" id="IPR036737">
    <property type="entry name" value="OmpA-like_sf"/>
</dbReference>
<evidence type="ECO:0000313" key="7">
    <source>
        <dbReference type="EMBL" id="NOG30977.1"/>
    </source>
</evidence>
<protein>
    <submittedName>
        <fullName evidence="7">OmpA family protein</fullName>
    </submittedName>
</protein>
<keyword evidence="5" id="KW-0732">Signal</keyword>
<dbReference type="PROSITE" id="PS51123">
    <property type="entry name" value="OMPA_2"/>
    <property type="match status" value="1"/>
</dbReference>
<evidence type="ECO:0000256" key="3">
    <source>
        <dbReference type="ARBA" id="ARBA00023237"/>
    </source>
</evidence>
<evidence type="ECO:0000256" key="1">
    <source>
        <dbReference type="ARBA" id="ARBA00004442"/>
    </source>
</evidence>
<dbReference type="RefSeq" id="WP_171701419.1">
    <property type="nucleotide sequence ID" value="NZ_JABFHI010000001.1"/>
</dbReference>
<dbReference type="InterPro" id="IPR006665">
    <property type="entry name" value="OmpA-like"/>
</dbReference>
<feature type="chain" id="PRO_5030871626" evidence="5">
    <location>
        <begin position="22"/>
        <end position="363"/>
    </location>
</feature>
<feature type="signal peptide" evidence="5">
    <location>
        <begin position="1"/>
        <end position="21"/>
    </location>
</feature>
<comment type="subcellular location">
    <subcellularLocation>
        <location evidence="1">Cell outer membrane</location>
    </subcellularLocation>
</comment>
<dbReference type="Gene3D" id="3.30.1330.60">
    <property type="entry name" value="OmpA-like domain"/>
    <property type="match status" value="1"/>
</dbReference>
<feature type="domain" description="OmpA-like" evidence="6">
    <location>
        <begin position="186"/>
        <end position="304"/>
    </location>
</feature>
<reference evidence="7 8" key="2">
    <citation type="submission" date="2020-06" db="EMBL/GenBank/DDBJ databases">
        <title>Halomonas songnenensis sp. nov., a moderately halophilic bacterium isolated from saline and alkaline soils.</title>
        <authorList>
            <person name="Jiang J."/>
            <person name="Pan Y."/>
        </authorList>
    </citation>
    <scope>NUCLEOTIDE SEQUENCE [LARGE SCALE GENOMIC DNA]</scope>
    <source>
        <strain evidence="7 8">TBZ9</strain>
    </source>
</reference>
<evidence type="ECO:0000256" key="5">
    <source>
        <dbReference type="SAM" id="SignalP"/>
    </source>
</evidence>
<dbReference type="GO" id="GO:0009279">
    <property type="term" value="C:cell outer membrane"/>
    <property type="evidence" value="ECO:0007669"/>
    <property type="project" value="UniProtKB-SubCell"/>
</dbReference>
<gene>
    <name evidence="7" type="ORF">HLB35_02935</name>
</gene>
<dbReference type="PRINTS" id="PR01021">
    <property type="entry name" value="OMPADOMAIN"/>
</dbReference>
<evidence type="ECO:0000256" key="4">
    <source>
        <dbReference type="PROSITE-ProRule" id="PRU00473"/>
    </source>
</evidence>
<keyword evidence="8" id="KW-1185">Reference proteome</keyword>
<dbReference type="InterPro" id="IPR050330">
    <property type="entry name" value="Bact_OuterMem_StrucFunc"/>
</dbReference>
<dbReference type="PANTHER" id="PTHR30329:SF21">
    <property type="entry name" value="LIPOPROTEIN YIAD-RELATED"/>
    <property type="match status" value="1"/>
</dbReference>
<dbReference type="Pfam" id="PF00691">
    <property type="entry name" value="OmpA"/>
    <property type="match status" value="1"/>
</dbReference>
<evidence type="ECO:0000259" key="6">
    <source>
        <dbReference type="PROSITE" id="PS51123"/>
    </source>
</evidence>
<name>A0A7Y3TVD7_9GAMM</name>
<dbReference type="EMBL" id="JABFHI010000001">
    <property type="protein sequence ID" value="NOG30977.1"/>
    <property type="molecule type" value="Genomic_DNA"/>
</dbReference>
<evidence type="ECO:0000313" key="8">
    <source>
        <dbReference type="Proteomes" id="UP000588806"/>
    </source>
</evidence>
<dbReference type="CDD" id="cd07185">
    <property type="entry name" value="OmpA_C-like"/>
    <property type="match status" value="1"/>
</dbReference>
<dbReference type="Proteomes" id="UP000588806">
    <property type="component" value="Unassembled WGS sequence"/>
</dbReference>
<accession>A0A7Y3TVD7</accession>
<keyword evidence="3" id="KW-0998">Cell outer membrane</keyword>